<dbReference type="AlphaFoldDB" id="A0AAD8PW21"/>
<comment type="caution">
    <text evidence="7">The sequence shown here is derived from an EMBL/GenBank/DDBJ whole genome shotgun (WGS) entry which is preliminary data.</text>
</comment>
<dbReference type="Pfam" id="PF03248">
    <property type="entry name" value="Rer1"/>
    <property type="match status" value="1"/>
</dbReference>
<evidence type="ECO:0000313" key="7">
    <source>
        <dbReference type="EMBL" id="KAK1585725.1"/>
    </source>
</evidence>
<dbReference type="InterPro" id="IPR004932">
    <property type="entry name" value="Rer1"/>
</dbReference>
<name>A0AAD8PW21_LOLMU</name>
<evidence type="ECO:0000256" key="4">
    <source>
        <dbReference type="ARBA" id="ARBA00022989"/>
    </source>
</evidence>
<organism evidence="7 8">
    <name type="scientific">Lolium multiflorum</name>
    <name type="common">Italian ryegrass</name>
    <name type="synonym">Lolium perenne subsp. multiflorum</name>
    <dbReference type="NCBI Taxonomy" id="4521"/>
    <lineage>
        <taxon>Eukaryota</taxon>
        <taxon>Viridiplantae</taxon>
        <taxon>Streptophyta</taxon>
        <taxon>Embryophyta</taxon>
        <taxon>Tracheophyta</taxon>
        <taxon>Spermatophyta</taxon>
        <taxon>Magnoliopsida</taxon>
        <taxon>Liliopsida</taxon>
        <taxon>Poales</taxon>
        <taxon>Poaceae</taxon>
        <taxon>BOP clade</taxon>
        <taxon>Pooideae</taxon>
        <taxon>Poodae</taxon>
        <taxon>Poeae</taxon>
        <taxon>Poeae Chloroplast Group 2 (Poeae type)</taxon>
        <taxon>Loliodinae</taxon>
        <taxon>Loliinae</taxon>
        <taxon>Lolium</taxon>
    </lineage>
</organism>
<keyword evidence="4" id="KW-1133">Transmembrane helix</keyword>
<gene>
    <name evidence="7" type="ORF">QYE76_018771</name>
</gene>
<sequence>MRSSSSGGGCETGPRPRLGGGAVARGDIWAFQHYRPGGAAHGGRWRARWLAAAICAARVYYARGFSSSPYGLGIYLLNLLIGFLSPWSTGGGALAPPGRAAHPPPPEFMFSAAVSITTLFP</sequence>
<dbReference type="GO" id="GO:0016020">
    <property type="term" value="C:membrane"/>
    <property type="evidence" value="ECO:0007669"/>
    <property type="project" value="UniProtKB-SubCell"/>
</dbReference>
<dbReference type="GO" id="GO:0005737">
    <property type="term" value="C:cytoplasm"/>
    <property type="evidence" value="ECO:0007669"/>
    <property type="project" value="UniProtKB-ARBA"/>
</dbReference>
<accession>A0AAD8PW21</accession>
<keyword evidence="3" id="KW-0812">Transmembrane</keyword>
<feature type="region of interest" description="Disordered" evidence="6">
    <location>
        <begin position="1"/>
        <end position="21"/>
    </location>
</feature>
<feature type="compositionally biased region" description="Gly residues" evidence="6">
    <location>
        <begin position="1"/>
        <end position="11"/>
    </location>
</feature>
<dbReference type="Proteomes" id="UP001231189">
    <property type="component" value="Unassembled WGS sequence"/>
</dbReference>
<evidence type="ECO:0000256" key="6">
    <source>
        <dbReference type="SAM" id="MobiDB-lite"/>
    </source>
</evidence>
<protein>
    <submittedName>
        <fullName evidence="7">Uncharacterized protein</fullName>
    </submittedName>
</protein>
<keyword evidence="8" id="KW-1185">Reference proteome</keyword>
<keyword evidence="5" id="KW-0472">Membrane</keyword>
<dbReference type="EMBL" id="JAUUTY010000763">
    <property type="protein sequence ID" value="KAK1585725.1"/>
    <property type="molecule type" value="Genomic_DNA"/>
</dbReference>
<proteinExistence type="inferred from homology"/>
<reference evidence="7" key="1">
    <citation type="submission" date="2023-07" db="EMBL/GenBank/DDBJ databases">
        <title>A chromosome-level genome assembly of Lolium multiflorum.</title>
        <authorList>
            <person name="Chen Y."/>
            <person name="Copetti D."/>
            <person name="Kolliker R."/>
            <person name="Studer B."/>
        </authorList>
    </citation>
    <scope>NUCLEOTIDE SEQUENCE</scope>
    <source>
        <strain evidence="7">02402/16</strain>
        <tissue evidence="7">Leaf</tissue>
    </source>
</reference>
<evidence type="ECO:0000256" key="5">
    <source>
        <dbReference type="ARBA" id="ARBA00023136"/>
    </source>
</evidence>
<comment type="subcellular location">
    <subcellularLocation>
        <location evidence="1">Membrane</location>
        <topology evidence="1">Multi-pass membrane protein</topology>
    </subcellularLocation>
</comment>
<evidence type="ECO:0000313" key="8">
    <source>
        <dbReference type="Proteomes" id="UP001231189"/>
    </source>
</evidence>
<evidence type="ECO:0000256" key="3">
    <source>
        <dbReference type="ARBA" id="ARBA00022692"/>
    </source>
</evidence>
<evidence type="ECO:0000256" key="2">
    <source>
        <dbReference type="ARBA" id="ARBA00006070"/>
    </source>
</evidence>
<comment type="similarity">
    <text evidence="2">Belongs to the RER1 family.</text>
</comment>
<evidence type="ECO:0000256" key="1">
    <source>
        <dbReference type="ARBA" id="ARBA00004141"/>
    </source>
</evidence>